<dbReference type="Pfam" id="PF01581">
    <property type="entry name" value="FARP"/>
    <property type="match status" value="1"/>
</dbReference>
<evidence type="ECO:0000256" key="5">
    <source>
        <dbReference type="ARBA" id="ARBA00022815"/>
    </source>
</evidence>
<proteinExistence type="inferred from homology"/>
<keyword evidence="5" id="KW-0027">Amidation</keyword>
<evidence type="ECO:0000256" key="2">
    <source>
        <dbReference type="ARBA" id="ARBA00006356"/>
    </source>
</evidence>
<dbReference type="EMBL" id="JAVFWL010000006">
    <property type="protein sequence ID" value="KAK6759633.1"/>
    <property type="molecule type" value="Genomic_DNA"/>
</dbReference>
<accession>A0ABR1EB06</accession>
<keyword evidence="7" id="KW-0812">Transmembrane</keyword>
<keyword evidence="7" id="KW-1133">Transmembrane helix</keyword>
<feature type="transmembrane region" description="Helical" evidence="7">
    <location>
        <begin position="29"/>
        <end position="46"/>
    </location>
</feature>
<evidence type="ECO:0000256" key="7">
    <source>
        <dbReference type="SAM" id="Phobius"/>
    </source>
</evidence>
<organism evidence="8 9">
    <name type="scientific">Necator americanus</name>
    <name type="common">Human hookworm</name>
    <dbReference type="NCBI Taxonomy" id="51031"/>
    <lineage>
        <taxon>Eukaryota</taxon>
        <taxon>Metazoa</taxon>
        <taxon>Ecdysozoa</taxon>
        <taxon>Nematoda</taxon>
        <taxon>Chromadorea</taxon>
        <taxon>Rhabditida</taxon>
        <taxon>Rhabditina</taxon>
        <taxon>Rhabditomorpha</taxon>
        <taxon>Strongyloidea</taxon>
        <taxon>Ancylostomatidae</taxon>
        <taxon>Bunostominae</taxon>
        <taxon>Necator</taxon>
    </lineage>
</organism>
<reference evidence="8 9" key="1">
    <citation type="submission" date="2023-08" db="EMBL/GenBank/DDBJ databases">
        <title>A Necator americanus chromosomal reference genome.</title>
        <authorList>
            <person name="Ilik V."/>
            <person name="Petrzelkova K.J."/>
            <person name="Pardy F."/>
            <person name="Fuh T."/>
            <person name="Niatou-Singa F.S."/>
            <person name="Gouil Q."/>
            <person name="Baker L."/>
            <person name="Ritchie M.E."/>
            <person name="Jex A.R."/>
            <person name="Gazzola D."/>
            <person name="Li H."/>
            <person name="Toshio Fujiwara R."/>
            <person name="Zhan B."/>
            <person name="Aroian R.V."/>
            <person name="Pafco B."/>
            <person name="Schwarz E.M."/>
        </authorList>
    </citation>
    <scope>NUCLEOTIDE SEQUENCE [LARGE SCALE GENOMIC DNA]</scope>
    <source>
        <strain evidence="8 9">Aroian</strain>
        <tissue evidence="8">Whole animal</tissue>
    </source>
</reference>
<protein>
    <submittedName>
        <fullName evidence="8">Uncharacterized protein</fullName>
    </submittedName>
</protein>
<dbReference type="Proteomes" id="UP001303046">
    <property type="component" value="Unassembled WGS sequence"/>
</dbReference>
<keyword evidence="9" id="KW-1185">Reference proteome</keyword>
<keyword evidence="6" id="KW-0527">Neuropeptide</keyword>
<comment type="caution">
    <text evidence="8">The sequence shown here is derived from an EMBL/GenBank/DDBJ whole genome shotgun (WGS) entry which is preliminary data.</text>
</comment>
<keyword evidence="7" id="KW-0472">Membrane</keyword>
<evidence type="ECO:0000256" key="6">
    <source>
        <dbReference type="ARBA" id="ARBA00023320"/>
    </source>
</evidence>
<evidence type="ECO:0000256" key="3">
    <source>
        <dbReference type="ARBA" id="ARBA00022525"/>
    </source>
</evidence>
<keyword evidence="3" id="KW-0964">Secreted</keyword>
<gene>
    <name evidence="8" type="primary">Necator_chrX.g21460</name>
    <name evidence="8" type="ORF">RB195_021299</name>
</gene>
<comment type="subcellular location">
    <subcellularLocation>
        <location evidence="1">Secreted</location>
    </subcellularLocation>
</comment>
<evidence type="ECO:0000256" key="1">
    <source>
        <dbReference type="ARBA" id="ARBA00004613"/>
    </source>
</evidence>
<sequence>MWAGRGRDVEMTTGPPIIIAAFEMSSRQTYAVLFIASILVLQYVTAQSDDMYEFQRAARAPKFIRFGRGGGAKFIRFGRSGSNTWENDVYDDDVIPEILREDKRAAKFIRFG</sequence>
<name>A0ABR1EB06_NECAM</name>
<comment type="similarity">
    <text evidence="2">Belongs to the FARP (FMRFamide related peptide) family.</text>
</comment>
<evidence type="ECO:0000256" key="4">
    <source>
        <dbReference type="ARBA" id="ARBA00022685"/>
    </source>
</evidence>
<keyword evidence="4" id="KW-0165">Cleavage on pair of basic residues</keyword>
<evidence type="ECO:0000313" key="8">
    <source>
        <dbReference type="EMBL" id="KAK6759633.1"/>
    </source>
</evidence>
<evidence type="ECO:0000313" key="9">
    <source>
        <dbReference type="Proteomes" id="UP001303046"/>
    </source>
</evidence>
<dbReference type="InterPro" id="IPR002544">
    <property type="entry name" value="FMRFamid-related_peptide-like"/>
</dbReference>